<dbReference type="EMBL" id="CP003600">
    <property type="protein sequence ID" value="AFY93045.1"/>
    <property type="molecule type" value="Genomic_DNA"/>
</dbReference>
<sequence>MFAALIFTNNLLLINQSIDIDYLVYLLFLRPLIYVNFVLPCLDEIKMKSDI</sequence>
<reference evidence="2 3" key="1">
    <citation type="submission" date="2012-05" db="EMBL/GenBank/DDBJ databases">
        <title>Finished chromosome of genome of Chamaesiphon sp. PCC 6605.</title>
        <authorList>
            <consortium name="US DOE Joint Genome Institute"/>
            <person name="Gugger M."/>
            <person name="Coursin T."/>
            <person name="Rippka R."/>
            <person name="Tandeau De Marsac N."/>
            <person name="Huntemann M."/>
            <person name="Wei C.-L."/>
            <person name="Han J."/>
            <person name="Detter J.C."/>
            <person name="Han C."/>
            <person name="Tapia R."/>
            <person name="Chen A."/>
            <person name="Kyrpides N."/>
            <person name="Mavromatis K."/>
            <person name="Markowitz V."/>
            <person name="Szeto E."/>
            <person name="Ivanova N."/>
            <person name="Pagani I."/>
            <person name="Pati A."/>
            <person name="Goodwin L."/>
            <person name="Nordberg H.P."/>
            <person name="Cantor M.N."/>
            <person name="Hua S.X."/>
            <person name="Woyke T."/>
            <person name="Kerfeld C.A."/>
        </authorList>
    </citation>
    <scope>NUCLEOTIDE SEQUENCE [LARGE SCALE GENOMIC DNA]</scope>
    <source>
        <strain evidence="3">ATCC 27169 / PCC 6605</strain>
    </source>
</reference>
<dbReference type="KEGG" id="cmp:Cha6605_1938"/>
<keyword evidence="3" id="KW-1185">Reference proteome</keyword>
<name>K9UDY1_CHAP6</name>
<accession>K9UDY1</accession>
<gene>
    <name evidence="2" type="ORF">Cha6605_1938</name>
</gene>
<feature type="transmembrane region" description="Helical" evidence="1">
    <location>
        <begin position="22"/>
        <end position="42"/>
    </location>
</feature>
<evidence type="ECO:0000256" key="1">
    <source>
        <dbReference type="SAM" id="Phobius"/>
    </source>
</evidence>
<organism evidence="2 3">
    <name type="scientific">Chamaesiphon minutus (strain ATCC 27169 / PCC 6605)</name>
    <dbReference type="NCBI Taxonomy" id="1173020"/>
    <lineage>
        <taxon>Bacteria</taxon>
        <taxon>Bacillati</taxon>
        <taxon>Cyanobacteriota</taxon>
        <taxon>Cyanophyceae</taxon>
        <taxon>Gomontiellales</taxon>
        <taxon>Chamaesiphonaceae</taxon>
        <taxon>Chamaesiphon</taxon>
    </lineage>
</organism>
<dbReference type="HOGENOM" id="CLU_3097011_0_0_3"/>
<proteinExistence type="predicted"/>
<keyword evidence="1" id="KW-0812">Transmembrane</keyword>
<evidence type="ECO:0000313" key="3">
    <source>
        <dbReference type="Proteomes" id="UP000010366"/>
    </source>
</evidence>
<evidence type="ECO:0000313" key="2">
    <source>
        <dbReference type="EMBL" id="AFY93045.1"/>
    </source>
</evidence>
<protein>
    <submittedName>
        <fullName evidence="2">Uncharacterized protein</fullName>
    </submittedName>
</protein>
<dbReference type="AlphaFoldDB" id="K9UDY1"/>
<dbReference type="STRING" id="1173020.Cha6605_1938"/>
<keyword evidence="1" id="KW-1133">Transmembrane helix</keyword>
<dbReference type="Proteomes" id="UP000010366">
    <property type="component" value="Chromosome"/>
</dbReference>
<keyword evidence="1" id="KW-0472">Membrane</keyword>